<dbReference type="AlphaFoldDB" id="A0A329MHD6"/>
<dbReference type="RefSeq" id="WP_113032921.1">
    <property type="nucleotide sequence ID" value="NZ_QMFB01000013.1"/>
</dbReference>
<protein>
    <submittedName>
        <fullName evidence="1">DNA topology modulation protein FlaR</fullName>
    </submittedName>
</protein>
<keyword evidence="2" id="KW-1185">Reference proteome</keyword>
<dbReference type="Proteomes" id="UP000250369">
    <property type="component" value="Unassembled WGS sequence"/>
</dbReference>
<dbReference type="PANTHER" id="PTHR37816:SF2">
    <property type="entry name" value="DNA TOPOLOGY MODULATION PROTEIN FLAR-RELATED PROTEIN"/>
    <property type="match status" value="1"/>
</dbReference>
<dbReference type="EMBL" id="QMFB01000013">
    <property type="protein sequence ID" value="RAV19102.1"/>
    <property type="molecule type" value="Genomic_DNA"/>
</dbReference>
<dbReference type="InterPro" id="IPR027417">
    <property type="entry name" value="P-loop_NTPase"/>
</dbReference>
<dbReference type="PANTHER" id="PTHR37816">
    <property type="entry name" value="YALI0E33011P"/>
    <property type="match status" value="1"/>
</dbReference>
<dbReference type="Gene3D" id="3.40.50.300">
    <property type="entry name" value="P-loop containing nucleotide triphosphate hydrolases"/>
    <property type="match status" value="1"/>
</dbReference>
<dbReference type="InterPro" id="IPR052922">
    <property type="entry name" value="Cytidylate_Kinase-2"/>
</dbReference>
<accession>A0A329MHD6</accession>
<evidence type="ECO:0000313" key="1">
    <source>
        <dbReference type="EMBL" id="RAV19102.1"/>
    </source>
</evidence>
<dbReference type="SUPFAM" id="SSF52540">
    <property type="entry name" value="P-loop containing nucleoside triphosphate hydrolases"/>
    <property type="match status" value="1"/>
</dbReference>
<proteinExistence type="predicted"/>
<reference evidence="1 2" key="1">
    <citation type="journal article" date="2009" name="Int. J. Syst. Evol. Microbiol.">
        <title>Paenibacillus contaminans sp. nov., isolated from a contaminated laboratory plate.</title>
        <authorList>
            <person name="Chou J.H."/>
            <person name="Lee J.H."/>
            <person name="Lin M.C."/>
            <person name="Chang P.S."/>
            <person name="Arun A.B."/>
            <person name="Young C.C."/>
            <person name="Chen W.M."/>
        </authorList>
    </citation>
    <scope>NUCLEOTIDE SEQUENCE [LARGE SCALE GENOMIC DNA]</scope>
    <source>
        <strain evidence="1 2">CKOBP-6</strain>
    </source>
</reference>
<comment type="caution">
    <text evidence="1">The sequence shown here is derived from an EMBL/GenBank/DDBJ whole genome shotgun (WGS) entry which is preliminary data.</text>
</comment>
<gene>
    <name evidence="1" type="ORF">DQG23_21405</name>
</gene>
<organism evidence="1 2">
    <name type="scientific">Paenibacillus contaminans</name>
    <dbReference type="NCBI Taxonomy" id="450362"/>
    <lineage>
        <taxon>Bacteria</taxon>
        <taxon>Bacillati</taxon>
        <taxon>Bacillota</taxon>
        <taxon>Bacilli</taxon>
        <taxon>Bacillales</taxon>
        <taxon>Paenibacillaceae</taxon>
        <taxon>Paenibacillus</taxon>
    </lineage>
</organism>
<evidence type="ECO:0000313" key="2">
    <source>
        <dbReference type="Proteomes" id="UP000250369"/>
    </source>
</evidence>
<name>A0A329MHD6_9BACL</name>
<dbReference type="OrthoDB" id="1201990at2"/>
<sequence length="168" mass="19302">MFEIRIHIIGGSGSGKSYIAALLSDKFRIPHYDLDDIFWDHQSNEYGVKAPEDERDRRLREIIGLDSWIAEGVYGSWVGPSFAAADKIVVLMTPLSVQEERIRKRYEERIAGIVPSRKRETLEGIHSLLAWNKDYNLTKLPNLIGNSGYKDKMILVRDNLDLLELQLM</sequence>